<organism evidence="2 3">
    <name type="scientific">Sorghum bicolor</name>
    <name type="common">Sorghum</name>
    <name type="synonym">Sorghum vulgare</name>
    <dbReference type="NCBI Taxonomy" id="4558"/>
    <lineage>
        <taxon>Eukaryota</taxon>
        <taxon>Viridiplantae</taxon>
        <taxon>Streptophyta</taxon>
        <taxon>Embryophyta</taxon>
        <taxon>Tracheophyta</taxon>
        <taxon>Spermatophyta</taxon>
        <taxon>Magnoliopsida</taxon>
        <taxon>Liliopsida</taxon>
        <taxon>Poales</taxon>
        <taxon>Poaceae</taxon>
        <taxon>PACMAD clade</taxon>
        <taxon>Panicoideae</taxon>
        <taxon>Andropogonodae</taxon>
        <taxon>Andropogoneae</taxon>
        <taxon>Sorghinae</taxon>
        <taxon>Sorghum</taxon>
    </lineage>
</organism>
<feature type="region of interest" description="Disordered" evidence="1">
    <location>
        <begin position="1"/>
        <end position="67"/>
    </location>
</feature>
<reference evidence="2" key="1">
    <citation type="journal article" date="2019" name="BMC Genomics">
        <title>A new reference genome for Sorghum bicolor reveals high levels of sequence similarity between sweet and grain genotypes: implications for the genetics of sugar metabolism.</title>
        <authorList>
            <person name="Cooper E.A."/>
            <person name="Brenton Z.W."/>
            <person name="Flinn B.S."/>
            <person name="Jenkins J."/>
            <person name="Shu S."/>
            <person name="Flowers D."/>
            <person name="Luo F."/>
            <person name="Wang Y."/>
            <person name="Xia P."/>
            <person name="Barry K."/>
            <person name="Daum C."/>
            <person name="Lipzen A."/>
            <person name="Yoshinaga Y."/>
            <person name="Schmutz J."/>
            <person name="Saski C."/>
            <person name="Vermerris W."/>
            <person name="Kresovich S."/>
        </authorList>
    </citation>
    <scope>NUCLEOTIDE SEQUENCE</scope>
</reference>
<name>A0A921QFM1_SORBI</name>
<accession>A0A921QFM1</accession>
<protein>
    <submittedName>
        <fullName evidence="2">Uncharacterized protein</fullName>
    </submittedName>
</protein>
<evidence type="ECO:0000313" key="3">
    <source>
        <dbReference type="Proteomes" id="UP000807115"/>
    </source>
</evidence>
<reference evidence="2" key="2">
    <citation type="submission" date="2020-10" db="EMBL/GenBank/DDBJ databases">
        <authorList>
            <person name="Cooper E.A."/>
            <person name="Brenton Z.W."/>
            <person name="Flinn B.S."/>
            <person name="Jenkins J."/>
            <person name="Shu S."/>
            <person name="Flowers D."/>
            <person name="Luo F."/>
            <person name="Wang Y."/>
            <person name="Xia P."/>
            <person name="Barry K."/>
            <person name="Daum C."/>
            <person name="Lipzen A."/>
            <person name="Yoshinaga Y."/>
            <person name="Schmutz J."/>
            <person name="Saski C."/>
            <person name="Vermerris W."/>
            <person name="Kresovich S."/>
        </authorList>
    </citation>
    <scope>NUCLEOTIDE SEQUENCE</scope>
</reference>
<evidence type="ECO:0000313" key="2">
    <source>
        <dbReference type="EMBL" id="KAG0521074.1"/>
    </source>
</evidence>
<dbReference type="Proteomes" id="UP000807115">
    <property type="component" value="Chromosome 8"/>
</dbReference>
<evidence type="ECO:0000256" key="1">
    <source>
        <dbReference type="SAM" id="MobiDB-lite"/>
    </source>
</evidence>
<comment type="caution">
    <text evidence="2">The sequence shown here is derived from an EMBL/GenBank/DDBJ whole genome shotgun (WGS) entry which is preliminary data.</text>
</comment>
<feature type="compositionally biased region" description="Basic and acidic residues" evidence="1">
    <location>
        <begin position="19"/>
        <end position="37"/>
    </location>
</feature>
<sequence length="80" mass="8483">MEKQQEAAVPSPLLLSGLCDDRGDGARRQLHDDDGARFSRRQQRPLSVAANGEAAAPSPGGIDGDGVSMILERHFPRGAC</sequence>
<dbReference type="EMBL" id="CM027687">
    <property type="protein sequence ID" value="KAG0521074.1"/>
    <property type="molecule type" value="Genomic_DNA"/>
</dbReference>
<dbReference type="AlphaFoldDB" id="A0A921QFM1"/>
<proteinExistence type="predicted"/>
<gene>
    <name evidence="2" type="ORF">BDA96_08G129500</name>
</gene>